<feature type="domain" description="B12-binding" evidence="6">
    <location>
        <begin position="1"/>
        <end position="136"/>
    </location>
</feature>
<dbReference type="GO" id="GO:0051539">
    <property type="term" value="F:4 iron, 4 sulfur cluster binding"/>
    <property type="evidence" value="ECO:0007669"/>
    <property type="project" value="UniProtKB-KW"/>
</dbReference>
<dbReference type="GO" id="GO:0003824">
    <property type="term" value="F:catalytic activity"/>
    <property type="evidence" value="ECO:0007669"/>
    <property type="project" value="InterPro"/>
</dbReference>
<name>A0A5K7YY52_9BACT</name>
<dbReference type="InterPro" id="IPR006638">
    <property type="entry name" value="Elp3/MiaA/NifB-like_rSAM"/>
</dbReference>
<dbReference type="SMART" id="SM00729">
    <property type="entry name" value="Elp3"/>
    <property type="match status" value="1"/>
</dbReference>
<dbReference type="SFLD" id="SFLDG01123">
    <property type="entry name" value="methyltransferase_(Class_B)"/>
    <property type="match status" value="1"/>
</dbReference>
<dbReference type="SUPFAM" id="SSF102114">
    <property type="entry name" value="Radical SAM enzymes"/>
    <property type="match status" value="1"/>
</dbReference>
<evidence type="ECO:0000256" key="3">
    <source>
        <dbReference type="ARBA" id="ARBA00022723"/>
    </source>
</evidence>
<evidence type="ECO:0000256" key="4">
    <source>
        <dbReference type="ARBA" id="ARBA00023004"/>
    </source>
</evidence>
<dbReference type="InterPro" id="IPR006158">
    <property type="entry name" value="Cobalamin-bd"/>
</dbReference>
<evidence type="ECO:0000313" key="8">
    <source>
        <dbReference type="EMBL" id="BBO73280.1"/>
    </source>
</evidence>
<evidence type="ECO:0000256" key="1">
    <source>
        <dbReference type="ARBA" id="ARBA00001966"/>
    </source>
</evidence>
<dbReference type="GO" id="GO:0005829">
    <property type="term" value="C:cytosol"/>
    <property type="evidence" value="ECO:0007669"/>
    <property type="project" value="TreeGrafter"/>
</dbReference>
<gene>
    <name evidence="8" type="ORF">DSCW_06970</name>
</gene>
<evidence type="ECO:0000256" key="5">
    <source>
        <dbReference type="ARBA" id="ARBA00023014"/>
    </source>
</evidence>
<organism evidence="8 9">
    <name type="scientific">Desulfosarcina widdelii</name>
    <dbReference type="NCBI Taxonomy" id="947919"/>
    <lineage>
        <taxon>Bacteria</taxon>
        <taxon>Pseudomonadati</taxon>
        <taxon>Thermodesulfobacteriota</taxon>
        <taxon>Desulfobacteria</taxon>
        <taxon>Desulfobacterales</taxon>
        <taxon>Desulfosarcinaceae</taxon>
        <taxon>Desulfosarcina</taxon>
    </lineage>
</organism>
<dbReference type="Proteomes" id="UP000427769">
    <property type="component" value="Chromosome"/>
</dbReference>
<dbReference type="InterPro" id="IPR023404">
    <property type="entry name" value="rSAM_horseshoe"/>
</dbReference>
<dbReference type="SUPFAM" id="SSF52242">
    <property type="entry name" value="Cobalamin (vitamin B12)-binding domain"/>
    <property type="match status" value="1"/>
</dbReference>
<dbReference type="InterPro" id="IPR051198">
    <property type="entry name" value="BchE-like"/>
</dbReference>
<dbReference type="SFLD" id="SFLDG01082">
    <property type="entry name" value="B12-binding_domain_containing"/>
    <property type="match status" value="1"/>
</dbReference>
<dbReference type="PANTHER" id="PTHR43409:SF16">
    <property type="entry name" value="SLR0320 PROTEIN"/>
    <property type="match status" value="1"/>
</dbReference>
<keyword evidence="5" id="KW-0411">Iron-sulfur</keyword>
<keyword evidence="3" id="KW-0479">Metal-binding</keyword>
<feature type="domain" description="Radical SAM core" evidence="7">
    <location>
        <begin position="189"/>
        <end position="425"/>
    </location>
</feature>
<comment type="cofactor">
    <cofactor evidence="1">
        <name>[4Fe-4S] cluster</name>
        <dbReference type="ChEBI" id="CHEBI:49883"/>
    </cofactor>
</comment>
<dbReference type="PANTHER" id="PTHR43409">
    <property type="entry name" value="ANAEROBIC MAGNESIUM-PROTOPORPHYRIN IX MONOMETHYL ESTER CYCLASE-RELATED"/>
    <property type="match status" value="1"/>
</dbReference>
<dbReference type="RefSeq" id="WP_170302110.1">
    <property type="nucleotide sequence ID" value="NZ_AP021875.1"/>
</dbReference>
<dbReference type="GO" id="GO:0031419">
    <property type="term" value="F:cobalamin binding"/>
    <property type="evidence" value="ECO:0007669"/>
    <property type="project" value="InterPro"/>
</dbReference>
<dbReference type="Gene3D" id="3.40.50.280">
    <property type="entry name" value="Cobalamin-binding domain"/>
    <property type="match status" value="1"/>
</dbReference>
<evidence type="ECO:0000313" key="9">
    <source>
        <dbReference type="Proteomes" id="UP000427769"/>
    </source>
</evidence>
<evidence type="ECO:0000259" key="6">
    <source>
        <dbReference type="PROSITE" id="PS51332"/>
    </source>
</evidence>
<sequence>MKIVLVALYDEGSYGIRILHRLLDNNGYDVVSIFFNTDMLSSHYYSTNEVEKLIESILEQSPDLIGIAVRSPLFQLFKKISKKLKQKTNTPLLVGGHHATVSPEECINYADMVCIGEGEYPLLEICERISRNKPIDNIKNLWIRKDGKVIKNAIGPLIKNLDDIPFPDYTEKNKIYLRNGKIEKSFLRAAFKGSISVMSSRGCFFSCSFCYNATLRKLYKGSGKYYRRRSVDNFIAEILELKNQFKDLSYIYFSDNVFTYDKKWVKDFCNKYKEKINLPFGCFSHFNMIDEAMLIELKDAGLIDVTLGIQSGSTYISEQIYNRKIDKKVIVEGSKILSKLNIKVYYDLITNNPYETDETHMETLELLLSLKRPFHLRTFKMKFYPNVPFTNKLLHDQIIKTGDIESKHEKSFEKWMELIDLSSDKNPNELFWDCLYYLVQKNFPKKLIMYISKSHLIKRRPKILGIALKCTIEKPLILLNAIRTIWNHMCSGNIHMIWKAFVYKKKKGWGY</sequence>
<evidence type="ECO:0000259" key="7">
    <source>
        <dbReference type="PROSITE" id="PS51918"/>
    </source>
</evidence>
<dbReference type="EMBL" id="AP021875">
    <property type="protein sequence ID" value="BBO73280.1"/>
    <property type="molecule type" value="Genomic_DNA"/>
</dbReference>
<dbReference type="GO" id="GO:0046872">
    <property type="term" value="F:metal ion binding"/>
    <property type="evidence" value="ECO:0007669"/>
    <property type="project" value="UniProtKB-KW"/>
</dbReference>
<dbReference type="Gene3D" id="3.80.30.20">
    <property type="entry name" value="tm_1862 like domain"/>
    <property type="match status" value="1"/>
</dbReference>
<protein>
    <submittedName>
        <fullName evidence="8">B12-binding domain-containing radical SAM protein</fullName>
    </submittedName>
</protein>
<dbReference type="InterPro" id="IPR034466">
    <property type="entry name" value="Methyltransferase_Class_B"/>
</dbReference>
<dbReference type="InterPro" id="IPR036724">
    <property type="entry name" value="Cobalamin-bd_sf"/>
</dbReference>
<keyword evidence="9" id="KW-1185">Reference proteome</keyword>
<dbReference type="KEGG" id="dwd:DSCW_06970"/>
<dbReference type="Pfam" id="PF02310">
    <property type="entry name" value="B12-binding"/>
    <property type="match status" value="1"/>
</dbReference>
<keyword evidence="2" id="KW-0949">S-adenosyl-L-methionine</keyword>
<proteinExistence type="predicted"/>
<dbReference type="CDD" id="cd01335">
    <property type="entry name" value="Radical_SAM"/>
    <property type="match status" value="1"/>
</dbReference>
<reference evidence="8 9" key="1">
    <citation type="submission" date="2019-11" db="EMBL/GenBank/DDBJ databases">
        <title>Comparative genomics of hydrocarbon-degrading Desulfosarcina strains.</title>
        <authorList>
            <person name="Watanabe M."/>
            <person name="Kojima H."/>
            <person name="Fukui M."/>
        </authorList>
    </citation>
    <scope>NUCLEOTIDE SEQUENCE [LARGE SCALE GENOMIC DNA]</scope>
    <source>
        <strain evidence="8 9">PP31</strain>
    </source>
</reference>
<dbReference type="InterPro" id="IPR058240">
    <property type="entry name" value="rSAM_sf"/>
</dbReference>
<dbReference type="SFLD" id="SFLDS00029">
    <property type="entry name" value="Radical_SAM"/>
    <property type="match status" value="1"/>
</dbReference>
<accession>A0A5K7YY52</accession>
<dbReference type="AlphaFoldDB" id="A0A5K7YY52"/>
<dbReference type="Pfam" id="PF04055">
    <property type="entry name" value="Radical_SAM"/>
    <property type="match status" value="1"/>
</dbReference>
<dbReference type="PROSITE" id="PS51332">
    <property type="entry name" value="B12_BINDING"/>
    <property type="match status" value="1"/>
</dbReference>
<dbReference type="PROSITE" id="PS51918">
    <property type="entry name" value="RADICAL_SAM"/>
    <property type="match status" value="1"/>
</dbReference>
<dbReference type="InterPro" id="IPR007197">
    <property type="entry name" value="rSAM"/>
</dbReference>
<keyword evidence="4" id="KW-0408">Iron</keyword>
<evidence type="ECO:0000256" key="2">
    <source>
        <dbReference type="ARBA" id="ARBA00022691"/>
    </source>
</evidence>